<dbReference type="Proteomes" id="UP001500456">
    <property type="component" value="Unassembled WGS sequence"/>
</dbReference>
<evidence type="ECO:0000313" key="1">
    <source>
        <dbReference type="EMBL" id="GAA3980110.1"/>
    </source>
</evidence>
<proteinExistence type="predicted"/>
<reference evidence="2" key="1">
    <citation type="journal article" date="2019" name="Int. J. Syst. Evol. Microbiol.">
        <title>The Global Catalogue of Microorganisms (GCM) 10K type strain sequencing project: providing services to taxonomists for standard genome sequencing and annotation.</title>
        <authorList>
            <consortium name="The Broad Institute Genomics Platform"/>
            <consortium name="The Broad Institute Genome Sequencing Center for Infectious Disease"/>
            <person name="Wu L."/>
            <person name="Ma J."/>
        </authorList>
    </citation>
    <scope>NUCLEOTIDE SEQUENCE [LARGE SCALE GENOMIC DNA]</scope>
    <source>
        <strain evidence="2">JCM 16924</strain>
    </source>
</reference>
<sequence>MTMTSAQDSTAARDFSVQKSGLTGQAKELNEAGDDAGKIRTAIDSRACYASDLLGGAVSAEAVNSYVAAWTAEARTIEDALHELADKLRLAKGAYSGTDGLVATHARSVSVAESEMTTMPTFAERPSVLSQY</sequence>
<evidence type="ECO:0000313" key="2">
    <source>
        <dbReference type="Proteomes" id="UP001500456"/>
    </source>
</evidence>
<dbReference type="SUPFAM" id="SSF140453">
    <property type="entry name" value="EsxAB dimer-like"/>
    <property type="match status" value="1"/>
</dbReference>
<evidence type="ECO:0008006" key="3">
    <source>
        <dbReference type="Google" id="ProtNLM"/>
    </source>
</evidence>
<organism evidence="1 2">
    <name type="scientific">Streptomyces plumbiresistens</name>
    <dbReference type="NCBI Taxonomy" id="511811"/>
    <lineage>
        <taxon>Bacteria</taxon>
        <taxon>Bacillati</taxon>
        <taxon>Actinomycetota</taxon>
        <taxon>Actinomycetes</taxon>
        <taxon>Kitasatosporales</taxon>
        <taxon>Streptomycetaceae</taxon>
        <taxon>Streptomyces</taxon>
    </lineage>
</organism>
<dbReference type="EMBL" id="BAAAZX010000002">
    <property type="protein sequence ID" value="GAA3980110.1"/>
    <property type="molecule type" value="Genomic_DNA"/>
</dbReference>
<dbReference type="InterPro" id="IPR036689">
    <property type="entry name" value="ESAT-6-like_sf"/>
</dbReference>
<accession>A0ABP7QCM1</accession>
<dbReference type="Gene3D" id="1.10.287.1060">
    <property type="entry name" value="ESAT-6-like"/>
    <property type="match status" value="1"/>
</dbReference>
<name>A0ABP7QCM1_9ACTN</name>
<gene>
    <name evidence="1" type="ORF">GCM10022232_10230</name>
</gene>
<keyword evidence="2" id="KW-1185">Reference proteome</keyword>
<dbReference type="InterPro" id="IPR022536">
    <property type="entry name" value="EspC"/>
</dbReference>
<comment type="caution">
    <text evidence="1">The sequence shown here is derived from an EMBL/GenBank/DDBJ whole genome shotgun (WGS) entry which is preliminary data.</text>
</comment>
<dbReference type="Pfam" id="PF10824">
    <property type="entry name" value="T7SS_ESX_EspC"/>
    <property type="match status" value="1"/>
</dbReference>
<protein>
    <recommendedName>
        <fullName evidence="3">ESX-1 secretion-associated protein</fullName>
    </recommendedName>
</protein>